<dbReference type="PANTHER" id="PTHR41259">
    <property type="entry name" value="DOUBLE-STRAND BREAK REPAIR RAD50 ATPASE, PUTATIVE-RELATED"/>
    <property type="match status" value="1"/>
</dbReference>
<evidence type="ECO:0000313" key="2">
    <source>
        <dbReference type="EMBL" id="SFD92083.1"/>
    </source>
</evidence>
<keyword evidence="3" id="KW-1185">Reference proteome</keyword>
<feature type="coiled-coil region" evidence="1">
    <location>
        <begin position="290"/>
        <end position="324"/>
    </location>
</feature>
<protein>
    <submittedName>
        <fullName evidence="2">Uncharacterized protein YhaN</fullName>
    </submittedName>
</protein>
<reference evidence="2 3" key="1">
    <citation type="submission" date="2016-10" db="EMBL/GenBank/DDBJ databases">
        <authorList>
            <person name="de Groot N.N."/>
        </authorList>
    </citation>
    <scope>NUCLEOTIDE SEQUENCE [LARGE SCALE GENOMIC DNA]</scope>
    <source>
        <strain evidence="2 3">DSM 19012</strain>
    </source>
</reference>
<dbReference type="OrthoDB" id="9764467at2"/>
<feature type="coiled-coil region" evidence="1">
    <location>
        <begin position="601"/>
        <end position="645"/>
    </location>
</feature>
<feature type="coiled-coil region" evidence="1">
    <location>
        <begin position="749"/>
        <end position="776"/>
    </location>
</feature>
<dbReference type="Gene3D" id="3.40.50.300">
    <property type="entry name" value="P-loop containing nucleotide triphosphate hydrolases"/>
    <property type="match status" value="2"/>
</dbReference>
<accession>A0A1I1WFB3</accession>
<evidence type="ECO:0000313" key="3">
    <source>
        <dbReference type="Proteomes" id="UP000181976"/>
    </source>
</evidence>
<organism evidence="2 3">
    <name type="scientific">Thermophagus xiamenensis</name>
    <dbReference type="NCBI Taxonomy" id="385682"/>
    <lineage>
        <taxon>Bacteria</taxon>
        <taxon>Pseudomonadati</taxon>
        <taxon>Bacteroidota</taxon>
        <taxon>Bacteroidia</taxon>
        <taxon>Marinilabiliales</taxon>
        <taxon>Marinilabiliaceae</taxon>
        <taxon>Thermophagus</taxon>
    </lineage>
</organism>
<dbReference type="PANTHER" id="PTHR41259:SF1">
    <property type="entry name" value="DOUBLE-STRAND BREAK REPAIR RAD50 ATPASE, PUTATIVE-RELATED"/>
    <property type="match status" value="1"/>
</dbReference>
<sequence length="1164" mass="134619">MIKQPYIIQKLHIQKLPGLPDGLQPFESLAPNINIVAGPNASGKSSTARLIQQLIWPQRSKEIRANAFILINNEQPWEIKIDADQVMHLHNGKPDTIAGIPAKEGSHRYLLALQNMITEEESEAAETIIRESIGGYDLDGAKNNLKYSSSIISKNSGIYNKVEKAFDEYHEALSFQEKIKKEEENLSQLYKEKEEAEKARKKSEYFSLLHDYLTTQNALNEAASVLKTFHPSLTKIKGDEIKIIEDYESKIKSSEESILKAKEQLDLIYQELNQLKIPGDGLPSGTIEELENRTERISDLDKEILSLKKEIANQEIQVKETSNRLGNDISPYQWHGINLKDLDELERFMPKAINVLNQQTKLKTEIEFINQQLSQLLNPINDSDRIRNAISALNNWLTEAPKEKNRPKWLLPLLVIDGIISIVAAMVWGWPGLIGTIPLIGLWIYATIGSSPEDNLNIRKEDYLKTGLEPPVTWNNQAVINKINDLVKALFDARKYEELINKKNELNTHLRDIEFQIDEIRKVRNNLVGKLLVVPQIDEIAQNNFQSLTWLLENIKKWQDAHLKLTSLRTESEQLQSEFFHQIEECNRIFTAIGIEKAADLQQIRARLSELKMQEKRHNQLAQEAQRLETNIKYEEQHLQSKRNDLNQIYSELNIGHEDKHQIIALIHQLNDYKHWKEKYEKNKIKLEEKEIALKRHALYPILGQETLQLTPEEANFKAKEFSSKAQNWESIFKHINEIENTVKHISLGHKLEDLLAQKEKELDNLQEVYDKNLSELTGNLIVNELKEETRDQNRPQVFKGANELFNKITAGRYELRLTNEETISFSAYDTLLRKEQPLSQLSTGTRIQLLLAVKLAFIEKQETSIKLPLLVDELLANSDDERASAIINALIAISREGRQIFYFTAQEDEVRKWMAFLKEQNDVSYSFITIKNGTSPNNSPYWESLLQEKKLFHAVPPPEGKSHDQYRKYINVPPFNLLQNDITMLHLWYLTEDEDLDWLYYCLCRGIQHWGPLQSYIHNHGIIPDLKEDKWEHMVQKANLLMHFQELFSIGRSKPINREILLESGQISAKFIDAVADKLAQYNGNPKLLIEALQKGEVTGFRKAKIQDLEDFLIQNNYIDENSPLSFNDILIKLQAFISTTQITPIEAEQFLKRVIFHTKSNH</sequence>
<dbReference type="EMBL" id="FONA01000004">
    <property type="protein sequence ID" value="SFD92083.1"/>
    <property type="molecule type" value="Genomic_DNA"/>
</dbReference>
<dbReference type="Proteomes" id="UP000181976">
    <property type="component" value="Unassembled WGS sequence"/>
</dbReference>
<feature type="coiled-coil region" evidence="1">
    <location>
        <begin position="172"/>
        <end position="199"/>
    </location>
</feature>
<evidence type="ECO:0000256" key="1">
    <source>
        <dbReference type="SAM" id="Coils"/>
    </source>
</evidence>
<dbReference type="InParanoid" id="A0A1I1WFB3"/>
<dbReference type="eggNOG" id="COG0419">
    <property type="taxonomic scope" value="Bacteria"/>
</dbReference>
<dbReference type="SUPFAM" id="SSF52540">
    <property type="entry name" value="P-loop containing nucleoside triphosphate hydrolases"/>
    <property type="match status" value="1"/>
</dbReference>
<proteinExistence type="predicted"/>
<keyword evidence="1" id="KW-0175">Coiled coil</keyword>
<dbReference type="RefSeq" id="WP_010528151.1">
    <property type="nucleotide sequence ID" value="NZ_AFSL01000073.1"/>
</dbReference>
<dbReference type="STRING" id="385682.SAMN05444380_10421"/>
<gene>
    <name evidence="2" type="ORF">SAMN05444380_10421</name>
</gene>
<name>A0A1I1WFB3_9BACT</name>
<dbReference type="InterPro" id="IPR027417">
    <property type="entry name" value="P-loop_NTPase"/>
</dbReference>
<dbReference type="AlphaFoldDB" id="A0A1I1WFB3"/>